<dbReference type="GO" id="GO:0008641">
    <property type="term" value="F:ubiquitin-like modifier activating enzyme activity"/>
    <property type="evidence" value="ECO:0007669"/>
    <property type="project" value="InterPro"/>
</dbReference>
<reference evidence="2" key="2">
    <citation type="submission" date="2019-12" db="EMBL/GenBank/DDBJ databases">
        <title>SpeciesPrimer: A bioinformatics pipeline dedicated to the design of qPCR primers for the quantification of bacterial species.</title>
        <authorList>
            <person name="Dreier M."/>
            <person name="Berthoud H."/>
            <person name="Shani N."/>
            <person name="Wechsler D."/>
            <person name="Junier P."/>
        </authorList>
    </citation>
    <scope>NUCLEOTIDE SEQUENCE</scope>
    <source>
        <strain evidence="2">FAM13073</strain>
    </source>
</reference>
<reference evidence="3" key="4">
    <citation type="submission" date="2020-11" db="EMBL/GenBank/DDBJ databases">
        <title>Antibiotic susceptibility profiles of Pediococcus pentosaceus from various origins and their implications for the safety assessment of strains with food-technology applications.</title>
        <authorList>
            <person name="Shani N."/>
            <person name="Oberhaensli S."/>
            <person name="Arias E."/>
        </authorList>
    </citation>
    <scope>NUCLEOTIDE SEQUENCE</scope>
    <source>
        <strain evidence="3">FAM 19164</strain>
    </source>
</reference>
<keyword evidence="3" id="KW-0808">Transferase</keyword>
<dbReference type="InterPro" id="IPR000594">
    <property type="entry name" value="ThiF_NAD_FAD-bd"/>
</dbReference>
<proteinExistence type="predicted"/>
<keyword evidence="3" id="KW-0548">Nucleotidyltransferase</keyword>
<dbReference type="GO" id="GO:0016779">
    <property type="term" value="F:nucleotidyltransferase activity"/>
    <property type="evidence" value="ECO:0007669"/>
    <property type="project" value="UniProtKB-KW"/>
</dbReference>
<evidence type="ECO:0000313" key="3">
    <source>
        <dbReference type="EMBL" id="MBF7126390.1"/>
    </source>
</evidence>
<dbReference type="Pfam" id="PF00899">
    <property type="entry name" value="ThiF"/>
    <property type="match status" value="1"/>
</dbReference>
<dbReference type="Gene3D" id="3.40.50.720">
    <property type="entry name" value="NAD(P)-binding Rossmann-like Domain"/>
    <property type="match status" value="1"/>
</dbReference>
<evidence type="ECO:0000313" key="4">
    <source>
        <dbReference type="Proteomes" id="UP000472573"/>
    </source>
</evidence>
<comment type="caution">
    <text evidence="3">The sequence shown here is derived from an EMBL/GenBank/DDBJ whole genome shotgun (WGS) entry which is preliminary data.</text>
</comment>
<dbReference type="AlphaFoldDB" id="A0A6N7BVZ1"/>
<dbReference type="EMBL" id="WENB01000001">
    <property type="protein sequence ID" value="KAF0415143.1"/>
    <property type="molecule type" value="Genomic_DNA"/>
</dbReference>
<dbReference type="EMBL" id="JADOFV010000001">
    <property type="protein sequence ID" value="MBF7126390.1"/>
    <property type="molecule type" value="Genomic_DNA"/>
</dbReference>
<accession>A0A6N7BVZ1</accession>
<gene>
    <name evidence="2" type="ORF">GBO79_02145</name>
    <name evidence="3" type="ORF">ITQ97_00870</name>
</gene>
<evidence type="ECO:0000313" key="5">
    <source>
        <dbReference type="Proteomes" id="UP000743107"/>
    </source>
</evidence>
<reference evidence="4" key="3">
    <citation type="submission" date="2020-03" db="EMBL/GenBank/DDBJ databases">
        <title>SpeciesPrimer: A bioinformatics pipeline dedicated to the design of qPCR primers for the quantification of bacterial species.</title>
        <authorList>
            <person name="Dreier M."/>
            <person name="Berthoud H."/>
            <person name="Shani N."/>
            <person name="Wechsler D."/>
            <person name="Junier P."/>
        </authorList>
    </citation>
    <scope>NUCLEOTIDE SEQUENCE [LARGE SCALE GENOMIC DNA]</scope>
    <source>
        <strain evidence="4">FAM13073</strain>
    </source>
</reference>
<organism evidence="3 5">
    <name type="scientific">Pediococcus pentosaceus</name>
    <dbReference type="NCBI Taxonomy" id="1255"/>
    <lineage>
        <taxon>Bacteria</taxon>
        <taxon>Bacillati</taxon>
        <taxon>Bacillota</taxon>
        <taxon>Bacilli</taxon>
        <taxon>Lactobacillales</taxon>
        <taxon>Lactobacillaceae</taxon>
        <taxon>Pediococcus</taxon>
    </lineage>
</organism>
<keyword evidence="4" id="KW-1185">Reference proteome</keyword>
<name>A0A6N7BVZ1_PEDPE</name>
<dbReference type="InterPro" id="IPR035985">
    <property type="entry name" value="Ubiquitin-activating_enz"/>
</dbReference>
<evidence type="ECO:0000313" key="2">
    <source>
        <dbReference type="EMBL" id="KAF0415143.1"/>
    </source>
</evidence>
<dbReference type="Proteomes" id="UP000743107">
    <property type="component" value="Unassembled WGS sequence"/>
</dbReference>
<evidence type="ECO:0000259" key="1">
    <source>
        <dbReference type="Pfam" id="PF00899"/>
    </source>
</evidence>
<reference evidence="2" key="1">
    <citation type="submission" date="2019-10" db="EMBL/GenBank/DDBJ databases">
        <authorList>
            <person name="Irmler S."/>
            <person name="Berthoud H."/>
            <person name="Roetschi A."/>
            <person name="Arias E."/>
            <person name="Shani N."/>
            <person name="Wuethrich D."/>
            <person name="Bruggmann R."/>
        </authorList>
    </citation>
    <scope>NUCLEOTIDE SEQUENCE</scope>
    <source>
        <strain evidence="2">FAM13073</strain>
    </source>
</reference>
<dbReference type="Proteomes" id="UP000472573">
    <property type="component" value="Unassembled WGS sequence"/>
</dbReference>
<dbReference type="SUPFAM" id="SSF69572">
    <property type="entry name" value="Activating enzymes of the ubiquitin-like proteins"/>
    <property type="match status" value="1"/>
</dbReference>
<protein>
    <submittedName>
        <fullName evidence="3">ThiF family adenylyltransferase</fullName>
    </submittedName>
</protein>
<sequence length="151" mass="16983">MKFKNTRYNQQLERSQINKEGQKLLNNFNVIDIDGLEQRMMVNKFAVENDIPMVHVSAQYGYGYAFTRLNRSDPCLYCAFPDPPESRKDPLAVFGVATGIAVVMGAGKVIKIALHKGELARGYMLSSSVFQNDFYKLPVEKNPNCPVCGKL</sequence>
<dbReference type="RefSeq" id="WP_023440448.1">
    <property type="nucleotide sequence ID" value="NZ_CBDBYE010000001.1"/>
</dbReference>
<feature type="domain" description="THIF-type NAD/FAD binding fold" evidence="1">
    <location>
        <begin position="21"/>
        <end position="147"/>
    </location>
</feature>